<keyword evidence="2" id="KW-1185">Reference proteome</keyword>
<name>A0ABQ4XQL3_9ASTR</name>
<organism evidence="1 2">
    <name type="scientific">Tanacetum coccineum</name>
    <dbReference type="NCBI Taxonomy" id="301880"/>
    <lineage>
        <taxon>Eukaryota</taxon>
        <taxon>Viridiplantae</taxon>
        <taxon>Streptophyta</taxon>
        <taxon>Embryophyta</taxon>
        <taxon>Tracheophyta</taxon>
        <taxon>Spermatophyta</taxon>
        <taxon>Magnoliopsida</taxon>
        <taxon>eudicotyledons</taxon>
        <taxon>Gunneridae</taxon>
        <taxon>Pentapetalae</taxon>
        <taxon>asterids</taxon>
        <taxon>campanulids</taxon>
        <taxon>Asterales</taxon>
        <taxon>Asteraceae</taxon>
        <taxon>Asteroideae</taxon>
        <taxon>Anthemideae</taxon>
        <taxon>Anthemidinae</taxon>
        <taxon>Tanacetum</taxon>
    </lineage>
</organism>
<protein>
    <submittedName>
        <fullName evidence="1">RNA-directed DNA polymerase, eukaryota</fullName>
    </submittedName>
</protein>
<keyword evidence="1" id="KW-0695">RNA-directed DNA polymerase</keyword>
<dbReference type="InterPro" id="IPR036431">
    <property type="entry name" value="ARID_dom_sf"/>
</dbReference>
<keyword evidence="1" id="KW-0808">Transferase</keyword>
<evidence type="ECO:0000313" key="1">
    <source>
        <dbReference type="EMBL" id="GJS67589.1"/>
    </source>
</evidence>
<gene>
    <name evidence="1" type="ORF">Tco_0682153</name>
</gene>
<dbReference type="SUPFAM" id="SSF46774">
    <property type="entry name" value="ARID-like"/>
    <property type="match status" value="1"/>
</dbReference>
<proteinExistence type="predicted"/>
<comment type="caution">
    <text evidence="1">The sequence shown here is derived from an EMBL/GenBank/DDBJ whole genome shotgun (WGS) entry which is preliminary data.</text>
</comment>
<sequence length="134" mass="15406">MASSSNRRGKANTTRPWTTAEEITLCTIWCNAMETYGLRDITKKGFWEDVFDNFEKDMGGTIREYDDINLDRAEEETRVTSLPLDEPLKTFTLQTLRLSSASDKRIATILEAAREKVTESINNRDKMIETYQAI</sequence>
<dbReference type="Proteomes" id="UP001151760">
    <property type="component" value="Unassembled WGS sequence"/>
</dbReference>
<dbReference type="GO" id="GO:0003964">
    <property type="term" value="F:RNA-directed DNA polymerase activity"/>
    <property type="evidence" value="ECO:0007669"/>
    <property type="project" value="UniProtKB-KW"/>
</dbReference>
<accession>A0ABQ4XQL3</accession>
<reference evidence="1" key="2">
    <citation type="submission" date="2022-01" db="EMBL/GenBank/DDBJ databases">
        <authorList>
            <person name="Yamashiro T."/>
            <person name="Shiraishi A."/>
            <person name="Satake H."/>
            <person name="Nakayama K."/>
        </authorList>
    </citation>
    <scope>NUCLEOTIDE SEQUENCE</scope>
</reference>
<evidence type="ECO:0000313" key="2">
    <source>
        <dbReference type="Proteomes" id="UP001151760"/>
    </source>
</evidence>
<dbReference type="EMBL" id="BQNB010009728">
    <property type="protein sequence ID" value="GJS67589.1"/>
    <property type="molecule type" value="Genomic_DNA"/>
</dbReference>
<keyword evidence="1" id="KW-0548">Nucleotidyltransferase</keyword>
<reference evidence="1" key="1">
    <citation type="journal article" date="2022" name="Int. J. Mol. Sci.">
        <title>Draft Genome of Tanacetum Coccineum: Genomic Comparison of Closely Related Tanacetum-Family Plants.</title>
        <authorList>
            <person name="Yamashiro T."/>
            <person name="Shiraishi A."/>
            <person name="Nakayama K."/>
            <person name="Satake H."/>
        </authorList>
    </citation>
    <scope>NUCLEOTIDE SEQUENCE</scope>
</reference>